<proteinExistence type="predicted"/>
<accession>A0AAD9QLS1</accession>
<comment type="caution">
    <text evidence="1">The sequence shown here is derived from an EMBL/GenBank/DDBJ whole genome shotgun (WGS) entry which is preliminary data.</text>
</comment>
<dbReference type="EMBL" id="JARQWQ010000025">
    <property type="protein sequence ID" value="KAK2563588.1"/>
    <property type="molecule type" value="Genomic_DNA"/>
</dbReference>
<organism evidence="1 2">
    <name type="scientific">Acropora cervicornis</name>
    <name type="common">Staghorn coral</name>
    <dbReference type="NCBI Taxonomy" id="6130"/>
    <lineage>
        <taxon>Eukaryota</taxon>
        <taxon>Metazoa</taxon>
        <taxon>Cnidaria</taxon>
        <taxon>Anthozoa</taxon>
        <taxon>Hexacorallia</taxon>
        <taxon>Scleractinia</taxon>
        <taxon>Astrocoeniina</taxon>
        <taxon>Acroporidae</taxon>
        <taxon>Acropora</taxon>
    </lineage>
</organism>
<keyword evidence="2" id="KW-1185">Reference proteome</keyword>
<evidence type="ECO:0000313" key="1">
    <source>
        <dbReference type="EMBL" id="KAK2563588.1"/>
    </source>
</evidence>
<dbReference type="AlphaFoldDB" id="A0AAD9QLS1"/>
<gene>
    <name evidence="1" type="ORF">P5673_013317</name>
</gene>
<protein>
    <submittedName>
        <fullName evidence="1">Uncharacterized protein</fullName>
    </submittedName>
</protein>
<dbReference type="Proteomes" id="UP001249851">
    <property type="component" value="Unassembled WGS sequence"/>
</dbReference>
<name>A0AAD9QLS1_ACRCE</name>
<evidence type="ECO:0000313" key="2">
    <source>
        <dbReference type="Proteomes" id="UP001249851"/>
    </source>
</evidence>
<reference evidence="1" key="1">
    <citation type="journal article" date="2023" name="G3 (Bethesda)">
        <title>Whole genome assembly and annotation of the endangered Caribbean coral Acropora cervicornis.</title>
        <authorList>
            <person name="Selwyn J.D."/>
            <person name="Vollmer S.V."/>
        </authorList>
    </citation>
    <scope>NUCLEOTIDE SEQUENCE</scope>
    <source>
        <strain evidence="1">K2</strain>
    </source>
</reference>
<reference evidence="1" key="2">
    <citation type="journal article" date="2023" name="Science">
        <title>Genomic signatures of disease resistance in endangered staghorn corals.</title>
        <authorList>
            <person name="Vollmer S.V."/>
            <person name="Selwyn J.D."/>
            <person name="Despard B.A."/>
            <person name="Roesel C.L."/>
        </authorList>
    </citation>
    <scope>NUCLEOTIDE SEQUENCE</scope>
    <source>
        <strain evidence="1">K2</strain>
    </source>
</reference>
<sequence length="255" mass="29344">MTSCISGGMRVKSRRDWRREFHHFRLGVHEEQTILDIDNTWSFLVSLQRPKWRSSHNGSNPCIHLDPHIDPGISLQDRNSIDTQHKNVEHFARDKRRKTALQGKLISLSKTKKGIVMPHQRYFTQAVFNDGCHGNTLFRTQRYSVEFGKVHLHRPLCFSNTVVYHCNLAVSLQALNVFVIGLKLHKSGISNIAFKRSIFYIVISHSSDVPYFGGLFQGRPQLGVEVKTTFEIEDRSTDRFAVTVVHFTVACTRVR</sequence>